<gene>
    <name evidence="7" type="ORF">GCM10010918_54940</name>
</gene>
<dbReference type="PANTHER" id="PTHR43525:SF1">
    <property type="entry name" value="PROTEIN MALY"/>
    <property type="match status" value="1"/>
</dbReference>
<evidence type="ECO:0000256" key="3">
    <source>
        <dbReference type="ARBA" id="ARBA00022898"/>
    </source>
</evidence>
<organism evidence="7 8">
    <name type="scientific">Paenibacillus radicis</name>
    <name type="common">ex Gao et al. 2016</name>
    <dbReference type="NCBI Taxonomy" id="1737354"/>
    <lineage>
        <taxon>Bacteria</taxon>
        <taxon>Bacillati</taxon>
        <taxon>Bacillota</taxon>
        <taxon>Bacilli</taxon>
        <taxon>Bacillales</taxon>
        <taxon>Paenibacillaceae</taxon>
        <taxon>Paenibacillus</taxon>
    </lineage>
</organism>
<evidence type="ECO:0000256" key="4">
    <source>
        <dbReference type="ARBA" id="ARBA00023239"/>
    </source>
</evidence>
<protein>
    <recommendedName>
        <fullName evidence="2">cysteine-S-conjugate beta-lyase</fullName>
        <ecNumber evidence="2">4.4.1.13</ecNumber>
    </recommendedName>
</protein>
<dbReference type="InterPro" id="IPR027619">
    <property type="entry name" value="C-S_lyase_PatB-like"/>
</dbReference>
<dbReference type="InterPro" id="IPR015421">
    <property type="entry name" value="PyrdxlP-dep_Trfase_major"/>
</dbReference>
<proteinExistence type="inferred from homology"/>
<accession>A0A917MB86</accession>
<comment type="similarity">
    <text evidence="5">Belongs to the class-II pyridoxal-phosphate-dependent aminotransferase family. MalY/PatB cystathionine beta-lyase subfamily.</text>
</comment>
<sequence length="394" mass="44266">MTMTNPFDQLFNRKNTRSYKWDDMKKLFGSSELLALWVADMDFGCPPAVRKAVTERAEMGIYGYTFFSDEYYGAITSWYSRRHGWSIDPKWIGNSPTVVTSISIAVELLSSPGDSVVIQTPVYPPFYEVIEDNGRIVAKNPLVIRNERFEMDLPHLETLFQNGAKLMILCSPHNPGGRVWTEEELRALGALCLQYGVTVIADEIHCDLTFPGHKHTPFASLSAELSDRTITCTAATKTFNLPGIQTSYFITANKELKQRFDKRLQVLGLNYPHHFAEAAIVAAYTEGEEWLDGLLDYVKGNLDFAVDYLSEHLPEVKPLRPEGTYLLWVDCRGLGIESGKLKKWMVEEAKVAFSLGSAFGTEGAGWLRMNLAAPRAIVEQALKQFCEAGRLALK</sequence>
<dbReference type="GO" id="GO:0047804">
    <property type="term" value="F:cysteine-S-conjugate beta-lyase activity"/>
    <property type="evidence" value="ECO:0007669"/>
    <property type="project" value="UniProtKB-EC"/>
</dbReference>
<dbReference type="EC" id="4.4.1.13" evidence="2"/>
<dbReference type="RefSeq" id="WP_308421835.1">
    <property type="nucleotide sequence ID" value="NZ_BMHY01000021.1"/>
</dbReference>
<dbReference type="CDD" id="cd00609">
    <property type="entry name" value="AAT_like"/>
    <property type="match status" value="1"/>
</dbReference>
<dbReference type="PANTHER" id="PTHR43525">
    <property type="entry name" value="PROTEIN MALY"/>
    <property type="match status" value="1"/>
</dbReference>
<dbReference type="Pfam" id="PF00155">
    <property type="entry name" value="Aminotran_1_2"/>
    <property type="match status" value="1"/>
</dbReference>
<dbReference type="SUPFAM" id="SSF53383">
    <property type="entry name" value="PLP-dependent transferases"/>
    <property type="match status" value="1"/>
</dbReference>
<dbReference type="GO" id="GO:0030170">
    <property type="term" value="F:pyridoxal phosphate binding"/>
    <property type="evidence" value="ECO:0007669"/>
    <property type="project" value="InterPro"/>
</dbReference>
<evidence type="ECO:0000259" key="6">
    <source>
        <dbReference type="Pfam" id="PF00155"/>
    </source>
</evidence>
<evidence type="ECO:0000313" key="7">
    <source>
        <dbReference type="EMBL" id="GGG89229.1"/>
    </source>
</evidence>
<dbReference type="Proteomes" id="UP000600247">
    <property type="component" value="Unassembled WGS sequence"/>
</dbReference>
<evidence type="ECO:0000313" key="8">
    <source>
        <dbReference type="Proteomes" id="UP000600247"/>
    </source>
</evidence>
<keyword evidence="4" id="KW-0456">Lyase</keyword>
<dbReference type="GO" id="GO:0008483">
    <property type="term" value="F:transaminase activity"/>
    <property type="evidence" value="ECO:0007669"/>
    <property type="project" value="UniProtKB-KW"/>
</dbReference>
<dbReference type="InterPro" id="IPR004839">
    <property type="entry name" value="Aminotransferase_I/II_large"/>
</dbReference>
<comment type="caution">
    <text evidence="7">The sequence shown here is derived from an EMBL/GenBank/DDBJ whole genome shotgun (WGS) entry which is preliminary data.</text>
</comment>
<evidence type="ECO:0000256" key="1">
    <source>
        <dbReference type="ARBA" id="ARBA00001933"/>
    </source>
</evidence>
<dbReference type="AlphaFoldDB" id="A0A917MB86"/>
<dbReference type="Gene3D" id="3.90.1150.10">
    <property type="entry name" value="Aspartate Aminotransferase, domain 1"/>
    <property type="match status" value="1"/>
</dbReference>
<dbReference type="InterPro" id="IPR051798">
    <property type="entry name" value="Class-II_PLP-Dep_Aminotrans"/>
</dbReference>
<feature type="domain" description="Aminotransferase class I/classII large" evidence="6">
    <location>
        <begin position="35"/>
        <end position="382"/>
    </location>
</feature>
<evidence type="ECO:0000256" key="5">
    <source>
        <dbReference type="ARBA" id="ARBA00037974"/>
    </source>
</evidence>
<keyword evidence="7" id="KW-0808">Transferase</keyword>
<dbReference type="NCBIfam" id="TIGR04350">
    <property type="entry name" value="C_S_lyase_PatB"/>
    <property type="match status" value="1"/>
</dbReference>
<name>A0A917MB86_9BACL</name>
<dbReference type="InterPro" id="IPR015422">
    <property type="entry name" value="PyrdxlP-dep_Trfase_small"/>
</dbReference>
<reference evidence="7 8" key="1">
    <citation type="journal article" date="2014" name="Int. J. Syst. Evol. Microbiol.">
        <title>Complete genome sequence of Corynebacterium casei LMG S-19264T (=DSM 44701T), isolated from a smear-ripened cheese.</title>
        <authorList>
            <consortium name="US DOE Joint Genome Institute (JGI-PGF)"/>
            <person name="Walter F."/>
            <person name="Albersmeier A."/>
            <person name="Kalinowski J."/>
            <person name="Ruckert C."/>
        </authorList>
    </citation>
    <scope>NUCLEOTIDE SEQUENCE [LARGE SCALE GENOMIC DNA]</scope>
    <source>
        <strain evidence="7 8">CGMCC 1.15286</strain>
    </source>
</reference>
<keyword evidence="7" id="KW-0032">Aminotransferase</keyword>
<keyword evidence="3" id="KW-0663">Pyridoxal phosphate</keyword>
<dbReference type="EMBL" id="BMHY01000021">
    <property type="protein sequence ID" value="GGG89229.1"/>
    <property type="molecule type" value="Genomic_DNA"/>
</dbReference>
<dbReference type="Gene3D" id="3.40.640.10">
    <property type="entry name" value="Type I PLP-dependent aspartate aminotransferase-like (Major domain)"/>
    <property type="match status" value="1"/>
</dbReference>
<dbReference type="InterPro" id="IPR015424">
    <property type="entry name" value="PyrdxlP-dep_Trfase"/>
</dbReference>
<evidence type="ECO:0000256" key="2">
    <source>
        <dbReference type="ARBA" id="ARBA00012224"/>
    </source>
</evidence>
<comment type="cofactor">
    <cofactor evidence="1">
        <name>pyridoxal 5'-phosphate</name>
        <dbReference type="ChEBI" id="CHEBI:597326"/>
    </cofactor>
</comment>
<keyword evidence="8" id="KW-1185">Reference proteome</keyword>